<evidence type="ECO:0000256" key="2">
    <source>
        <dbReference type="SAM" id="MobiDB-lite"/>
    </source>
</evidence>
<dbReference type="Gene3D" id="3.40.50.300">
    <property type="entry name" value="P-loop containing nucleotide triphosphate hydrolases"/>
    <property type="match status" value="2"/>
</dbReference>
<dbReference type="PANTHER" id="PTHR32114:SF2">
    <property type="entry name" value="ABC TRANSPORTER ABCH.3"/>
    <property type="match status" value="1"/>
</dbReference>
<accession>A0ABV8MN98</accession>
<gene>
    <name evidence="4" type="ORF">ACFOW7_05215</name>
</gene>
<comment type="caution">
    <text evidence="4">The sequence shown here is derived from an EMBL/GenBank/DDBJ whole genome shotgun (WGS) entry which is preliminary data.</text>
</comment>
<proteinExistence type="predicted"/>
<keyword evidence="1" id="KW-0175">Coiled coil</keyword>
<protein>
    <submittedName>
        <fullName evidence="4">AAA family ATPase</fullName>
    </submittedName>
</protein>
<dbReference type="Pfam" id="PF13558">
    <property type="entry name" value="SbcC_Walker_B"/>
    <property type="match status" value="1"/>
</dbReference>
<dbReference type="PANTHER" id="PTHR32114">
    <property type="entry name" value="ABC TRANSPORTER ABCH.3"/>
    <property type="match status" value="1"/>
</dbReference>
<feature type="domain" description="Rad50/SbcC-type AAA" evidence="3">
    <location>
        <begin position="6"/>
        <end position="215"/>
    </location>
</feature>
<evidence type="ECO:0000313" key="4">
    <source>
        <dbReference type="EMBL" id="MFC4158760.1"/>
    </source>
</evidence>
<reference evidence="5" key="1">
    <citation type="journal article" date="2019" name="Int. J. Syst. Evol. Microbiol.">
        <title>The Global Catalogue of Microorganisms (GCM) 10K type strain sequencing project: providing services to taxonomists for standard genome sequencing and annotation.</title>
        <authorList>
            <consortium name="The Broad Institute Genomics Platform"/>
            <consortium name="The Broad Institute Genome Sequencing Center for Infectious Disease"/>
            <person name="Wu L."/>
            <person name="Ma J."/>
        </authorList>
    </citation>
    <scope>NUCLEOTIDE SEQUENCE [LARGE SCALE GENOMIC DNA]</scope>
    <source>
        <strain evidence="5">LMG 29894</strain>
    </source>
</reference>
<feature type="coiled-coil region" evidence="1">
    <location>
        <begin position="760"/>
        <end position="837"/>
    </location>
</feature>
<evidence type="ECO:0000313" key="5">
    <source>
        <dbReference type="Proteomes" id="UP001595791"/>
    </source>
</evidence>
<feature type="compositionally biased region" description="Low complexity" evidence="2">
    <location>
        <begin position="696"/>
        <end position="714"/>
    </location>
</feature>
<dbReference type="InterPro" id="IPR038729">
    <property type="entry name" value="Rad50/SbcC_AAA"/>
</dbReference>
<evidence type="ECO:0000256" key="1">
    <source>
        <dbReference type="SAM" id="Coils"/>
    </source>
</evidence>
<organism evidence="4 5">
    <name type="scientific">Chitinimonas lacunae</name>
    <dbReference type="NCBI Taxonomy" id="1963018"/>
    <lineage>
        <taxon>Bacteria</taxon>
        <taxon>Pseudomonadati</taxon>
        <taxon>Pseudomonadota</taxon>
        <taxon>Betaproteobacteria</taxon>
        <taxon>Neisseriales</taxon>
        <taxon>Chitinibacteraceae</taxon>
        <taxon>Chitinimonas</taxon>
    </lineage>
</organism>
<dbReference type="Proteomes" id="UP001595791">
    <property type="component" value="Unassembled WGS sequence"/>
</dbReference>
<sequence length="1028" mass="111834">MKPLHLSLQAFGPFAACETVDFTCLPPDALFLIHGPTGAGKTSLLDGICFALYGETSGSERQGREMRSHHAVSTVATEVEFEFELGDGRYRVRRAPEQEIAGKRGSALVTRPTSAELARWEDGDWRPLAAKSQEVTSQVEALMGFRAEQFRQVVLLPQGQFRKLLSASSREREEILEALFSTAIYKRLQERLQGTATALRHQAEAVLARREELLQQAETGSVESLATRVDEARAALQALDVTLTTCRVDEAAAQKAYAEGEAIMQRFSEAEAARSALVAREADEAVMAAERGRREAAQRALTVVPADRGWEEAVRWLSGRRESLGQAQHALGQAEAGFQTAEAAQREQQARVPLLRAAEKELSQLESVSAAVSRWREAEQAAQVVREAAERASHEARALQQRQQTAETHVEGLRERAGALAPAATQVELLTLRLARLSEQEQHLRRLSAALAQADSASQAVAEAAKAGEAAQQRRDAAVEALQRADTVWRHGQAAVLARHLLAGSPCPVCGGLEHPAPAHSEAATLPTEAELEALRLAEQTAQQTLDSARNAEQHARQTQAANAATLAALRAGLAGDEVGLVESAADCQSALASHAAARLEAERALGVAREDVRTLETIQKSLQEAEGTVATTRLAAQQGEAVAQQAQMELAGALKSAQERREVVPADLQEADALLRALAEVRQRIERMRHEAEQAQRQQQEASVRQAAARAGLEAAEREVAEGEQRQSQTLHELTAALAAAGFAGRADYLAARLDPHDYAALERTLSAHDQALAAARERLARAEGALSGVTAPDLAALEKAWHDLREQADELLRQREALRQRLEADQRLIRQLEQIGRELGDLDQRYRVAGHLAQVARGDNSRKMAFQRYVLAALLDDVLRQASLRLRAMSRGRYTLQRREEVVDARRHSGLDLEVFDDYTGRLRPASTLSGGEGFMAALSLALGLSDVVQSYAGGIRLDTLFIDEGFGHLDQESLDMALKALIDLRRQGRMVGIISHVEELKRQIDIGIEIVAGVAGSRIRVGSAG</sequence>
<feature type="region of interest" description="Disordered" evidence="2">
    <location>
        <begin position="690"/>
        <end position="714"/>
    </location>
</feature>
<evidence type="ECO:0000259" key="3">
    <source>
        <dbReference type="Pfam" id="PF13476"/>
    </source>
</evidence>
<feature type="coiled-coil region" evidence="1">
    <location>
        <begin position="382"/>
        <end position="457"/>
    </location>
</feature>
<dbReference type="InterPro" id="IPR027417">
    <property type="entry name" value="P-loop_NTPase"/>
</dbReference>
<dbReference type="EMBL" id="JBHSBU010000001">
    <property type="protein sequence ID" value="MFC4158760.1"/>
    <property type="molecule type" value="Genomic_DNA"/>
</dbReference>
<keyword evidence="5" id="KW-1185">Reference proteome</keyword>
<dbReference type="RefSeq" id="WP_378161788.1">
    <property type="nucleotide sequence ID" value="NZ_JBHSBU010000001.1"/>
</dbReference>
<name>A0ABV8MN98_9NEIS</name>
<dbReference type="SUPFAM" id="SSF52540">
    <property type="entry name" value="P-loop containing nucleoside triphosphate hydrolases"/>
    <property type="match status" value="1"/>
</dbReference>
<dbReference type="Pfam" id="PF13476">
    <property type="entry name" value="AAA_23"/>
    <property type="match status" value="1"/>
</dbReference>